<accession>A0A1T5NCS9</accession>
<keyword evidence="2" id="KW-0732">Signal</keyword>
<feature type="signal peptide" evidence="2">
    <location>
        <begin position="1"/>
        <end position="24"/>
    </location>
</feature>
<sequence>MKRHIFPAFTAAIILFFVTGNCFAQQADSVKQAQFLALIKKAAVTLRNEKADAKKLQKAEAAMKETQDIYYKRRDSLQQADDSPQPVYDANSVDLGAVVMTDLAAKEDTSKEHKDYLAALLTRNTLTIIHIFGKEAGQDTWLLLAKKLNYEGKDYAQYLQSFSYSDKTKDAYIKVIKNSLLDLAKEEAKKRSDY</sequence>
<evidence type="ECO:0000256" key="2">
    <source>
        <dbReference type="SAM" id="SignalP"/>
    </source>
</evidence>
<dbReference type="EMBL" id="FUZZ01000001">
    <property type="protein sequence ID" value="SKC98256.1"/>
    <property type="molecule type" value="Genomic_DNA"/>
</dbReference>
<gene>
    <name evidence="3" type="ORF">SAMN05660461_1140</name>
</gene>
<evidence type="ECO:0000256" key="1">
    <source>
        <dbReference type="SAM" id="Coils"/>
    </source>
</evidence>
<dbReference type="Proteomes" id="UP000190166">
    <property type="component" value="Unassembled WGS sequence"/>
</dbReference>
<evidence type="ECO:0000313" key="3">
    <source>
        <dbReference type="EMBL" id="SKC98256.1"/>
    </source>
</evidence>
<evidence type="ECO:0000313" key="4">
    <source>
        <dbReference type="Proteomes" id="UP000190166"/>
    </source>
</evidence>
<reference evidence="3 4" key="1">
    <citation type="submission" date="2017-02" db="EMBL/GenBank/DDBJ databases">
        <authorList>
            <person name="Peterson S.W."/>
        </authorList>
    </citation>
    <scope>NUCLEOTIDE SEQUENCE [LARGE SCALE GENOMIC DNA]</scope>
    <source>
        <strain evidence="3 4">DSM 18108</strain>
    </source>
</reference>
<dbReference type="STRING" id="393003.SAMN05660461_1140"/>
<dbReference type="RefSeq" id="WP_079468425.1">
    <property type="nucleotide sequence ID" value="NZ_FUZZ01000001.1"/>
</dbReference>
<organism evidence="3 4">
    <name type="scientific">Chitinophaga ginsengisegetis</name>
    <dbReference type="NCBI Taxonomy" id="393003"/>
    <lineage>
        <taxon>Bacteria</taxon>
        <taxon>Pseudomonadati</taxon>
        <taxon>Bacteroidota</taxon>
        <taxon>Chitinophagia</taxon>
        <taxon>Chitinophagales</taxon>
        <taxon>Chitinophagaceae</taxon>
        <taxon>Chitinophaga</taxon>
    </lineage>
</organism>
<keyword evidence="4" id="KW-1185">Reference proteome</keyword>
<name>A0A1T5NCS9_9BACT</name>
<feature type="chain" id="PRO_5013318723" evidence="2">
    <location>
        <begin position="25"/>
        <end position="194"/>
    </location>
</feature>
<keyword evidence="1" id="KW-0175">Coiled coil</keyword>
<proteinExistence type="predicted"/>
<dbReference type="AlphaFoldDB" id="A0A1T5NCS9"/>
<feature type="coiled-coil region" evidence="1">
    <location>
        <begin position="39"/>
        <end position="66"/>
    </location>
</feature>
<protein>
    <submittedName>
        <fullName evidence="3">Uncharacterized protein</fullName>
    </submittedName>
</protein>